<dbReference type="EMBL" id="UYRU01058094">
    <property type="protein sequence ID" value="VDN14041.1"/>
    <property type="molecule type" value="Genomic_DNA"/>
</dbReference>
<feature type="region of interest" description="Disordered" evidence="1">
    <location>
        <begin position="491"/>
        <end position="510"/>
    </location>
</feature>
<dbReference type="GO" id="GO:0043291">
    <property type="term" value="C:RAVE complex"/>
    <property type="evidence" value="ECO:0007669"/>
    <property type="project" value="TreeGrafter"/>
</dbReference>
<name>A0A3P7M7F3_DIBLA</name>
<dbReference type="Proteomes" id="UP000281553">
    <property type="component" value="Unassembled WGS sequence"/>
</dbReference>
<evidence type="ECO:0000313" key="3">
    <source>
        <dbReference type="Proteomes" id="UP000281553"/>
    </source>
</evidence>
<keyword evidence="3" id="KW-1185">Reference proteome</keyword>
<evidence type="ECO:0000256" key="1">
    <source>
        <dbReference type="SAM" id="MobiDB-lite"/>
    </source>
</evidence>
<evidence type="ECO:0008006" key="4">
    <source>
        <dbReference type="Google" id="ProtNLM"/>
    </source>
</evidence>
<organism evidence="2 3">
    <name type="scientific">Dibothriocephalus latus</name>
    <name type="common">Fish tapeworm</name>
    <name type="synonym">Diphyllobothrium latum</name>
    <dbReference type="NCBI Taxonomy" id="60516"/>
    <lineage>
        <taxon>Eukaryota</taxon>
        <taxon>Metazoa</taxon>
        <taxon>Spiralia</taxon>
        <taxon>Lophotrochozoa</taxon>
        <taxon>Platyhelminthes</taxon>
        <taxon>Cestoda</taxon>
        <taxon>Eucestoda</taxon>
        <taxon>Diphyllobothriidea</taxon>
        <taxon>Diphyllobothriidae</taxon>
        <taxon>Dibothriocephalus</taxon>
    </lineage>
</organism>
<protein>
    <recommendedName>
        <fullName evidence="4">RAVE complex protein Rav1 C-terminal domain-containing protein</fullName>
    </recommendedName>
</protein>
<dbReference type="GO" id="GO:0007035">
    <property type="term" value="P:vacuolar acidification"/>
    <property type="evidence" value="ECO:0007669"/>
    <property type="project" value="TreeGrafter"/>
</dbReference>
<accession>A0A3P7M7F3</accession>
<evidence type="ECO:0000313" key="2">
    <source>
        <dbReference type="EMBL" id="VDN14041.1"/>
    </source>
</evidence>
<dbReference type="OrthoDB" id="342131at2759"/>
<reference evidence="2 3" key="1">
    <citation type="submission" date="2018-11" db="EMBL/GenBank/DDBJ databases">
        <authorList>
            <consortium name="Pathogen Informatics"/>
        </authorList>
    </citation>
    <scope>NUCLEOTIDE SEQUENCE [LARGE SCALE GENOMIC DNA]</scope>
</reference>
<dbReference type="InterPro" id="IPR052208">
    <property type="entry name" value="DmX-like/RAVE_component"/>
</dbReference>
<dbReference type="PANTHER" id="PTHR13950:SF9">
    <property type="entry name" value="RABCONNECTIN-3A"/>
    <property type="match status" value="1"/>
</dbReference>
<sequence>MLLRVIPRHFVGEWQAPGEADLLSSDEVSSFLVFRLVSTVFNCWTEAWQVDLKANQQPALASQTKPPSCAGLNAFDKLIVIDEPLPLEGGLTVLEAKPGADHIGWAPLATTHIPPPFILLTVCSDSTLRFWSIIESAPTADSSKELCWSEWEMDLPELSASRISVPSGLLLDNLTRRATVDALEERSRNLIGSSPSHTWCNQALASILAVACVCNGRVAVACGSYSRPNEGSDDEPVQVAIFECESSGGCEWMLEDVVIPRYAGGKMPMCKKVRLLLPSTSIFCQSVFSPLQITLYAVWLVAFQCIQLDWVNTEDGGYLLSIVSLHQLWIYVPMCHDVFLATRYPTAKNPSTLLTSLGEVGLRWVCLRYVCLSLFDENNEAMTDLAITPNTQLALWLSNGLFLSNRITELHVFSQWPAEVVAERRALVEKLSIANALPAGVMGDLLKAVDFNASSMGAARLKRNYSDFRLIALDGGKDEAGAAASRVAEPSRSAHIDSAKKPPHPASTAYPKNALDMTLLSDLGLFEAVQLVNPLLPQFHPRQLLEWMNIGRLRRVQALLVHLTCCLSAFDLAYSAGSAGRRTPAPQRPRFHSTSSHDPFAPGNTAGPSTNTEDEPEPSRSYTSNLDIQSIPPLPLYVLLELDSISLNAGKAGGSTNTLSGRYFHRPIQFPFVKRFLLSAISFIFVEWAEYPLVGHPS</sequence>
<dbReference type="AlphaFoldDB" id="A0A3P7M7F3"/>
<proteinExistence type="predicted"/>
<feature type="region of interest" description="Disordered" evidence="1">
    <location>
        <begin position="578"/>
        <end position="627"/>
    </location>
</feature>
<gene>
    <name evidence="2" type="ORF">DILT_LOCUS9872</name>
</gene>
<dbReference type="PANTHER" id="PTHR13950">
    <property type="entry name" value="RABCONNECTIN-RELATED"/>
    <property type="match status" value="1"/>
</dbReference>